<sequence>MPNTIRTCSRSSTKAWRWRKVAPRNPSPQKLDQEQQGDTILQLPLEMILHITTFLDDRDMIALTLYCKGLYRALPPPRLPPGAQREDLLLRLECAMGDELCPLYSKI</sequence>
<evidence type="ECO:0000256" key="1">
    <source>
        <dbReference type="SAM" id="MobiDB-lite"/>
    </source>
</evidence>
<feature type="region of interest" description="Disordered" evidence="1">
    <location>
        <begin position="1"/>
        <end position="35"/>
    </location>
</feature>
<name>A0AA44WC73_VERDA</name>
<dbReference type="Gene3D" id="1.20.1280.50">
    <property type="match status" value="1"/>
</dbReference>
<accession>A0AA44WC73</accession>
<evidence type="ECO:0000313" key="2">
    <source>
        <dbReference type="EMBL" id="PNH28933.1"/>
    </source>
</evidence>
<gene>
    <name evidence="2" type="ORF">BJF96_g7805</name>
</gene>
<evidence type="ECO:0000313" key="3">
    <source>
        <dbReference type="Proteomes" id="UP000236305"/>
    </source>
</evidence>
<comment type="caution">
    <text evidence="2">The sequence shown here is derived from an EMBL/GenBank/DDBJ whole genome shotgun (WGS) entry which is preliminary data.</text>
</comment>
<proteinExistence type="predicted"/>
<reference evidence="2 3" key="1">
    <citation type="submission" date="2017-12" db="EMBL/GenBank/DDBJ databases">
        <title>Comparative genomics yields insights into virulence evolution of Verticillium dahliae.</title>
        <authorList>
            <person name="Fan R."/>
            <person name="Armitage A.D."/>
            <person name="Cascant-Lopez E."/>
            <person name="Sobczyk M."/>
            <person name="Cockerton H.M."/>
            <person name="Harrison R.J."/>
        </authorList>
    </citation>
    <scope>NUCLEOTIDE SEQUENCE [LARGE SCALE GENOMIC DNA]</scope>
    <source>
        <strain evidence="2 3">12008</strain>
    </source>
</reference>
<evidence type="ECO:0008006" key="4">
    <source>
        <dbReference type="Google" id="ProtNLM"/>
    </source>
</evidence>
<feature type="compositionally biased region" description="Polar residues" evidence="1">
    <location>
        <begin position="1"/>
        <end position="14"/>
    </location>
</feature>
<dbReference type="Proteomes" id="UP000236305">
    <property type="component" value="Unassembled WGS sequence"/>
</dbReference>
<organism evidence="2 3">
    <name type="scientific">Verticillium dahliae</name>
    <name type="common">Verticillium wilt</name>
    <dbReference type="NCBI Taxonomy" id="27337"/>
    <lineage>
        <taxon>Eukaryota</taxon>
        <taxon>Fungi</taxon>
        <taxon>Dikarya</taxon>
        <taxon>Ascomycota</taxon>
        <taxon>Pezizomycotina</taxon>
        <taxon>Sordariomycetes</taxon>
        <taxon>Hypocreomycetidae</taxon>
        <taxon>Glomerellales</taxon>
        <taxon>Plectosphaerellaceae</taxon>
        <taxon>Verticillium</taxon>
    </lineage>
</organism>
<dbReference type="AlphaFoldDB" id="A0AA44WC73"/>
<protein>
    <recommendedName>
        <fullName evidence="4">F-box domain-containing protein</fullName>
    </recommendedName>
</protein>
<dbReference type="EMBL" id="MPSH01000030">
    <property type="protein sequence ID" value="PNH28933.1"/>
    <property type="molecule type" value="Genomic_DNA"/>
</dbReference>
<dbReference type="InterPro" id="IPR036047">
    <property type="entry name" value="F-box-like_dom_sf"/>
</dbReference>
<dbReference type="SUPFAM" id="SSF81383">
    <property type="entry name" value="F-box domain"/>
    <property type="match status" value="1"/>
</dbReference>